<dbReference type="PANTHER" id="PTHR33713">
    <property type="entry name" value="ANTITOXIN YAFN-RELATED"/>
    <property type="match status" value="1"/>
</dbReference>
<dbReference type="OrthoDB" id="5297687at2"/>
<evidence type="ECO:0000256" key="1">
    <source>
        <dbReference type="ARBA" id="ARBA00009981"/>
    </source>
</evidence>
<dbReference type="NCBIfam" id="TIGR01552">
    <property type="entry name" value="phd_fam"/>
    <property type="match status" value="1"/>
</dbReference>
<comment type="similarity">
    <text evidence="1 2">Belongs to the phD/YefM antitoxin family.</text>
</comment>
<dbReference type="AlphaFoldDB" id="A0A158AR22"/>
<evidence type="ECO:0000313" key="3">
    <source>
        <dbReference type="EMBL" id="SAK59926.1"/>
    </source>
</evidence>
<reference evidence="3" key="1">
    <citation type="submission" date="2016-01" db="EMBL/GenBank/DDBJ databases">
        <authorList>
            <person name="Peeters C."/>
        </authorList>
    </citation>
    <scope>NUCLEOTIDE SEQUENCE [LARGE SCALE GENOMIC DNA]</scope>
    <source>
        <strain evidence="3">LMG 29323</strain>
    </source>
</reference>
<protein>
    <recommendedName>
        <fullName evidence="2">Antitoxin</fullName>
    </recommendedName>
</protein>
<comment type="caution">
    <text evidence="3">The sequence shown here is derived from an EMBL/GenBank/DDBJ whole genome shotgun (WGS) entry which is preliminary data.</text>
</comment>
<dbReference type="SUPFAM" id="SSF143120">
    <property type="entry name" value="YefM-like"/>
    <property type="match status" value="1"/>
</dbReference>
<gene>
    <name evidence="3" type="ORF">AWB80_02536</name>
</gene>
<accession>A0A158AR22</accession>
<dbReference type="InterPro" id="IPR006442">
    <property type="entry name" value="Antitoxin_Phd/YefM"/>
</dbReference>
<dbReference type="InterPro" id="IPR051405">
    <property type="entry name" value="phD/YefM_antitoxin"/>
</dbReference>
<dbReference type="InterPro" id="IPR036165">
    <property type="entry name" value="YefM-like_sf"/>
</dbReference>
<evidence type="ECO:0000313" key="4">
    <source>
        <dbReference type="Proteomes" id="UP000054911"/>
    </source>
</evidence>
<dbReference type="PANTHER" id="PTHR33713:SF10">
    <property type="entry name" value="ANTITOXIN YAFN"/>
    <property type="match status" value="1"/>
</dbReference>
<organism evidence="3 4">
    <name type="scientific">Caballeronia pedi</name>
    <dbReference type="NCBI Taxonomy" id="1777141"/>
    <lineage>
        <taxon>Bacteria</taxon>
        <taxon>Pseudomonadati</taxon>
        <taxon>Pseudomonadota</taxon>
        <taxon>Betaproteobacteria</taxon>
        <taxon>Burkholderiales</taxon>
        <taxon>Burkholderiaceae</taxon>
        <taxon>Caballeronia</taxon>
    </lineage>
</organism>
<dbReference type="Pfam" id="PF02604">
    <property type="entry name" value="PhdYeFM_antitox"/>
    <property type="match status" value="1"/>
</dbReference>
<name>A0A158AR22_9BURK</name>
<evidence type="ECO:0000256" key="2">
    <source>
        <dbReference type="RuleBase" id="RU362080"/>
    </source>
</evidence>
<comment type="function">
    <text evidence="2">Antitoxin component of a type II toxin-antitoxin (TA) system.</text>
</comment>
<proteinExistence type="inferred from homology"/>
<sequence length="83" mass="9281">MERIHSVLSVSISEFKQNPGKVIEEAGGEPVAVLNHNRPAFYTVSPELMAEMAELYDERQLASLVQSRLKSVKRAVKVNIDDL</sequence>
<dbReference type="Proteomes" id="UP000054911">
    <property type="component" value="Unassembled WGS sequence"/>
</dbReference>
<dbReference type="STRING" id="1777141.AWB80_02536"/>
<dbReference type="EMBL" id="FCOE02000007">
    <property type="protein sequence ID" value="SAK59926.1"/>
    <property type="molecule type" value="Genomic_DNA"/>
</dbReference>
<dbReference type="RefSeq" id="WP_061175034.1">
    <property type="nucleotide sequence ID" value="NZ_FCOE02000007.1"/>
</dbReference>
<keyword evidence="4" id="KW-1185">Reference proteome</keyword>